<feature type="compositionally biased region" description="Basic and acidic residues" evidence="1">
    <location>
        <begin position="203"/>
        <end position="218"/>
    </location>
</feature>
<gene>
    <name evidence="2" type="ORF">BD310DRAFT_690800</name>
</gene>
<organism evidence="2 3">
    <name type="scientific">Dichomitus squalens</name>
    <dbReference type="NCBI Taxonomy" id="114155"/>
    <lineage>
        <taxon>Eukaryota</taxon>
        <taxon>Fungi</taxon>
        <taxon>Dikarya</taxon>
        <taxon>Basidiomycota</taxon>
        <taxon>Agaricomycotina</taxon>
        <taxon>Agaricomycetes</taxon>
        <taxon>Polyporales</taxon>
        <taxon>Polyporaceae</taxon>
        <taxon>Dichomitus</taxon>
    </lineage>
</organism>
<sequence length="224" mass="23797">MTAFDGHASTDMYVTNDRDNTCHDGSHACHLLAMGQRCACGDPYPTRFKGGARCTSTAAAHTPGSKANSTGRASMASNPPVLATKLMAHADVSTTYRPFQCLMCFGAKSSSWYVVGRSRCLLSGVPSLPRRPRVRLPQISDVPIVEVATHFVSTQIISPSLVSQHSALTCSSFSSTVPAPASSQEGCTAKPAVRLTRNTINSDKTHALERTPTSEKSDTIPNVA</sequence>
<evidence type="ECO:0000313" key="3">
    <source>
        <dbReference type="Proteomes" id="UP000292082"/>
    </source>
</evidence>
<accession>A0A4Q9PMA9</accession>
<evidence type="ECO:0000313" key="2">
    <source>
        <dbReference type="EMBL" id="TBU55284.1"/>
    </source>
</evidence>
<protein>
    <submittedName>
        <fullName evidence="2">Uncharacterized protein</fullName>
    </submittedName>
</protein>
<evidence type="ECO:0000256" key="1">
    <source>
        <dbReference type="SAM" id="MobiDB-lite"/>
    </source>
</evidence>
<dbReference type="Proteomes" id="UP000292082">
    <property type="component" value="Unassembled WGS sequence"/>
</dbReference>
<dbReference type="EMBL" id="ML145171">
    <property type="protein sequence ID" value="TBU55284.1"/>
    <property type="molecule type" value="Genomic_DNA"/>
</dbReference>
<proteinExistence type="predicted"/>
<name>A0A4Q9PMA9_9APHY</name>
<keyword evidence="3" id="KW-1185">Reference proteome</keyword>
<reference evidence="2 3" key="1">
    <citation type="submission" date="2019-01" db="EMBL/GenBank/DDBJ databases">
        <title>Draft genome sequences of three monokaryotic isolates of the white-rot basidiomycete fungus Dichomitus squalens.</title>
        <authorList>
            <consortium name="DOE Joint Genome Institute"/>
            <person name="Lopez S.C."/>
            <person name="Andreopoulos B."/>
            <person name="Pangilinan J."/>
            <person name="Lipzen A."/>
            <person name="Riley R."/>
            <person name="Ahrendt S."/>
            <person name="Ng V."/>
            <person name="Barry K."/>
            <person name="Daum C."/>
            <person name="Grigoriev I.V."/>
            <person name="Hilden K.S."/>
            <person name="Makela M.R."/>
            <person name="de Vries R.P."/>
        </authorList>
    </citation>
    <scope>NUCLEOTIDE SEQUENCE [LARGE SCALE GENOMIC DNA]</scope>
    <source>
        <strain evidence="2 3">CBS 464.89</strain>
    </source>
</reference>
<feature type="region of interest" description="Disordered" evidence="1">
    <location>
        <begin position="198"/>
        <end position="224"/>
    </location>
</feature>
<dbReference type="AlphaFoldDB" id="A0A4Q9PMA9"/>